<dbReference type="EMBL" id="CP024870">
    <property type="protein sequence ID" value="ATX71463.1"/>
    <property type="molecule type" value="Genomic_DNA"/>
</dbReference>
<feature type="transmembrane region" description="Helical" evidence="1">
    <location>
        <begin position="71"/>
        <end position="97"/>
    </location>
</feature>
<protein>
    <submittedName>
        <fullName evidence="2">Uncharacterized protein</fullName>
    </submittedName>
</protein>
<gene>
    <name evidence="2" type="ORF">SCLAR_v1c11630</name>
</gene>
<feature type="transmembrane region" description="Helical" evidence="1">
    <location>
        <begin position="182"/>
        <end position="206"/>
    </location>
</feature>
<accession>A0A2K8KIE2</accession>
<dbReference type="Proteomes" id="UP000231179">
    <property type="component" value="Chromosome"/>
</dbReference>
<sequence length="287" mass="33125">MEFTEKMFNENADWTAITALSKKNKKGYYRWNRCLQMAIFACVTIGIIIAMPFLLNINWNPENTPLSTVDVVFIIIVISICVVLWLSLWVTLIIFLVTPAIGVPLTDQELKQKLNEINYVEIYNQILKEEHQGVEPEFISSELNSKETYFRGQLSQKDSYTIKYQEKTYNYYVKWVGKKFNFFWIVLLTILISLNILLLICSSGFYPGPFIGQLGLEDLLDAVRIKVVVAIKEVGGNEEERILDSSKSLNSFGFGVRFDPNKTPPKIMEKMGENIKDIIHVLEWNQN</sequence>
<keyword evidence="3" id="KW-1185">Reference proteome</keyword>
<keyword evidence="1" id="KW-1133">Transmembrane helix</keyword>
<reference evidence="2 3" key="1">
    <citation type="submission" date="2017-11" db="EMBL/GenBank/DDBJ databases">
        <title>Complete genome sequence of Spiroplasma clarkii CN-5 (DSM 19994).</title>
        <authorList>
            <person name="Tsai Y.-M."/>
            <person name="Chang A."/>
            <person name="Lo W.-S."/>
            <person name="Kuo C.-H."/>
        </authorList>
    </citation>
    <scope>NUCLEOTIDE SEQUENCE [LARGE SCALE GENOMIC DNA]</scope>
    <source>
        <strain evidence="2 3">CN-5</strain>
    </source>
</reference>
<keyword evidence="1" id="KW-0812">Transmembrane</keyword>
<dbReference type="RefSeq" id="WP_100254995.1">
    <property type="nucleotide sequence ID" value="NZ_CP024870.1"/>
</dbReference>
<name>A0A2K8KIE2_9MOLU</name>
<feature type="transmembrane region" description="Helical" evidence="1">
    <location>
        <begin position="34"/>
        <end position="59"/>
    </location>
</feature>
<evidence type="ECO:0000313" key="3">
    <source>
        <dbReference type="Proteomes" id="UP000231179"/>
    </source>
</evidence>
<evidence type="ECO:0000313" key="2">
    <source>
        <dbReference type="EMBL" id="ATX71463.1"/>
    </source>
</evidence>
<keyword evidence="1" id="KW-0472">Membrane</keyword>
<dbReference type="AlphaFoldDB" id="A0A2K8KIE2"/>
<evidence type="ECO:0000256" key="1">
    <source>
        <dbReference type="SAM" id="Phobius"/>
    </source>
</evidence>
<proteinExistence type="predicted"/>
<organism evidence="2 3">
    <name type="scientific">Spiroplasma clarkii</name>
    <dbReference type="NCBI Taxonomy" id="2139"/>
    <lineage>
        <taxon>Bacteria</taxon>
        <taxon>Bacillati</taxon>
        <taxon>Mycoplasmatota</taxon>
        <taxon>Mollicutes</taxon>
        <taxon>Entomoplasmatales</taxon>
        <taxon>Spiroplasmataceae</taxon>
        <taxon>Spiroplasma</taxon>
    </lineage>
</organism>